<dbReference type="InterPro" id="IPR001258">
    <property type="entry name" value="NHL_repeat"/>
</dbReference>
<accession>A0A397A3R4</accession>
<dbReference type="SUPFAM" id="SSF101898">
    <property type="entry name" value="NHL repeat"/>
    <property type="match status" value="1"/>
</dbReference>
<proteinExistence type="predicted"/>
<dbReference type="InterPro" id="IPR011042">
    <property type="entry name" value="6-blade_b-propeller_TolB-like"/>
</dbReference>
<dbReference type="Pfam" id="PF01436">
    <property type="entry name" value="NHL"/>
    <property type="match status" value="3"/>
</dbReference>
<dbReference type="PANTHER" id="PTHR24104:SF25">
    <property type="entry name" value="PROTEIN LIN-41"/>
    <property type="match status" value="1"/>
</dbReference>
<dbReference type="EMBL" id="QUTA01009488">
    <property type="protein sequence ID" value="RHY00964.1"/>
    <property type="molecule type" value="Genomic_DNA"/>
</dbReference>
<evidence type="ECO:0000256" key="1">
    <source>
        <dbReference type="ARBA" id="ARBA00022737"/>
    </source>
</evidence>
<evidence type="ECO:0000256" key="2">
    <source>
        <dbReference type="PROSITE-ProRule" id="PRU00504"/>
    </source>
</evidence>
<dbReference type="VEuPathDB" id="FungiDB:H257_00908"/>
<evidence type="ECO:0000313" key="3">
    <source>
        <dbReference type="EMBL" id="RHY00964.1"/>
    </source>
</evidence>
<dbReference type="Gene3D" id="2.120.10.30">
    <property type="entry name" value="TolB, C-terminal domain"/>
    <property type="match status" value="2"/>
</dbReference>
<dbReference type="GO" id="GO:0043161">
    <property type="term" value="P:proteasome-mediated ubiquitin-dependent protein catabolic process"/>
    <property type="evidence" value="ECO:0007669"/>
    <property type="project" value="TreeGrafter"/>
</dbReference>
<dbReference type="PANTHER" id="PTHR24104">
    <property type="entry name" value="E3 UBIQUITIN-PROTEIN LIGASE NHLRC1-RELATED"/>
    <property type="match status" value="1"/>
</dbReference>
<feature type="repeat" description="NHL" evidence="2">
    <location>
        <begin position="89"/>
        <end position="132"/>
    </location>
</feature>
<feature type="repeat" description="NHL" evidence="2">
    <location>
        <begin position="183"/>
        <end position="226"/>
    </location>
</feature>
<protein>
    <recommendedName>
        <fullName evidence="5">F-box domain-containing protein</fullName>
    </recommendedName>
</protein>
<sequence length="540" mass="59988">MKTVEMGVALSTYLHAKVAWPLQSAVLGRDYTHVQSQTQHLISKTQPKATDKGPLIGGVVVNPLNNTLLVCDVQHACVRVLDAATLQLQHTIGGKGGNPGKFLEPHCIAINVTGTIAVSDAKVNRIQVFSMHHTLLAHFGRFGSDKGQFNHILGVAFTPDGHIAVADSGNHRIVLVTTTGHVLSVLGAFGSKPGEFQAPVAVALNRWGDLFVCDRDNHRVQVFGARTTLQFRTLWGNSTTMQHPCSITVGCEDDGDIVVADHIKVFVFSQVGFLSHVVAIPDVHGVCFVRQQLVLTQNPNRLHLCAPYRSRFSHDCTLCKLSTTFCRLVAAGPWMAKIPTCVFVTVLSYVSYVDSISLRQTNKYYHRVCKARRDAWQLHPLTPGTPAVIRYGKVVAPSTGLLAVHDLYSKWGDHVHATIALHDRHGLDVSSTFHGAICEYFGPMFWFQREHALRAMFGFYAQKREQGTTRVVLLRREFVHLVTELVEIQAGFLQWSQSQAFSKDAEVPDPRCDRVHRLERLEQTQAFQLDKLMLKLKSMG</sequence>
<dbReference type="Proteomes" id="UP000266239">
    <property type="component" value="Unassembled WGS sequence"/>
</dbReference>
<organism evidence="3 4">
    <name type="scientific">Aphanomyces astaci</name>
    <name type="common">Crayfish plague agent</name>
    <dbReference type="NCBI Taxonomy" id="112090"/>
    <lineage>
        <taxon>Eukaryota</taxon>
        <taxon>Sar</taxon>
        <taxon>Stramenopiles</taxon>
        <taxon>Oomycota</taxon>
        <taxon>Saprolegniomycetes</taxon>
        <taxon>Saprolegniales</taxon>
        <taxon>Verrucalvaceae</taxon>
        <taxon>Aphanomyces</taxon>
    </lineage>
</organism>
<dbReference type="AlphaFoldDB" id="A0A397A3R4"/>
<dbReference type="CDD" id="cd05819">
    <property type="entry name" value="NHL"/>
    <property type="match status" value="1"/>
</dbReference>
<evidence type="ECO:0008006" key="5">
    <source>
        <dbReference type="Google" id="ProtNLM"/>
    </source>
</evidence>
<dbReference type="GO" id="GO:0061630">
    <property type="term" value="F:ubiquitin protein ligase activity"/>
    <property type="evidence" value="ECO:0007669"/>
    <property type="project" value="TreeGrafter"/>
</dbReference>
<dbReference type="GO" id="GO:0000209">
    <property type="term" value="P:protein polyubiquitination"/>
    <property type="evidence" value="ECO:0007669"/>
    <property type="project" value="TreeGrafter"/>
</dbReference>
<gene>
    <name evidence="3" type="ORF">DYB25_008811</name>
</gene>
<dbReference type="PROSITE" id="PS51125">
    <property type="entry name" value="NHL"/>
    <property type="match status" value="3"/>
</dbReference>
<keyword evidence="1" id="KW-0677">Repeat</keyword>
<evidence type="ECO:0000313" key="4">
    <source>
        <dbReference type="Proteomes" id="UP000266239"/>
    </source>
</evidence>
<comment type="caution">
    <text evidence="3">The sequence shown here is derived from an EMBL/GenBank/DDBJ whole genome shotgun (WGS) entry which is preliminary data.</text>
</comment>
<reference evidence="3 4" key="1">
    <citation type="submission" date="2018-08" db="EMBL/GenBank/DDBJ databases">
        <title>Aphanomyces genome sequencing and annotation.</title>
        <authorList>
            <person name="Minardi D."/>
            <person name="Oidtmann B."/>
            <person name="Van Der Giezen M."/>
            <person name="Studholme D.J."/>
        </authorList>
    </citation>
    <scope>NUCLEOTIDE SEQUENCE [LARGE SCALE GENOMIC DNA]</scope>
    <source>
        <strain evidence="3 4">Yx</strain>
    </source>
</reference>
<name>A0A397A3R4_APHAT</name>
<dbReference type="InterPro" id="IPR050952">
    <property type="entry name" value="TRIM-NHL_E3_ligases"/>
</dbReference>
<feature type="repeat" description="NHL" evidence="2">
    <location>
        <begin position="139"/>
        <end position="179"/>
    </location>
</feature>
<dbReference type="GO" id="GO:0008270">
    <property type="term" value="F:zinc ion binding"/>
    <property type="evidence" value="ECO:0007669"/>
    <property type="project" value="UniProtKB-KW"/>
</dbReference>